<feature type="region of interest" description="Disordered" evidence="1">
    <location>
        <begin position="43"/>
        <end position="67"/>
    </location>
</feature>
<feature type="region of interest" description="Disordered" evidence="1">
    <location>
        <begin position="1"/>
        <end position="26"/>
    </location>
</feature>
<dbReference type="AlphaFoldDB" id="A0A6M3IQS4"/>
<protein>
    <submittedName>
        <fullName evidence="2">Uncharacterized protein</fullName>
    </submittedName>
</protein>
<feature type="compositionally biased region" description="Basic and acidic residues" evidence="1">
    <location>
        <begin position="1"/>
        <end position="10"/>
    </location>
</feature>
<evidence type="ECO:0000313" key="2">
    <source>
        <dbReference type="EMBL" id="QJA59763.1"/>
    </source>
</evidence>
<gene>
    <name evidence="2" type="ORF">MM415B01236_0022</name>
</gene>
<reference evidence="2" key="1">
    <citation type="submission" date="2020-03" db="EMBL/GenBank/DDBJ databases">
        <title>The deep terrestrial virosphere.</title>
        <authorList>
            <person name="Holmfeldt K."/>
            <person name="Nilsson E."/>
            <person name="Simone D."/>
            <person name="Lopez-Fernandez M."/>
            <person name="Wu X."/>
            <person name="de Brujin I."/>
            <person name="Lundin D."/>
            <person name="Andersson A."/>
            <person name="Bertilsson S."/>
            <person name="Dopson M."/>
        </authorList>
    </citation>
    <scope>NUCLEOTIDE SEQUENCE</scope>
    <source>
        <strain evidence="2">MM415B01236</strain>
    </source>
</reference>
<name>A0A6M3IQS4_9ZZZZ</name>
<organism evidence="2">
    <name type="scientific">viral metagenome</name>
    <dbReference type="NCBI Taxonomy" id="1070528"/>
    <lineage>
        <taxon>unclassified sequences</taxon>
        <taxon>metagenomes</taxon>
        <taxon>organismal metagenomes</taxon>
    </lineage>
</organism>
<evidence type="ECO:0000256" key="1">
    <source>
        <dbReference type="SAM" id="MobiDB-lite"/>
    </source>
</evidence>
<accession>A0A6M3IQS4</accession>
<dbReference type="EMBL" id="MT141383">
    <property type="protein sequence ID" value="QJA59763.1"/>
    <property type="molecule type" value="Genomic_DNA"/>
</dbReference>
<feature type="compositionally biased region" description="Polar residues" evidence="1">
    <location>
        <begin position="47"/>
        <end position="67"/>
    </location>
</feature>
<sequence length="67" mass="7411">MAETQEHIKMSDQTIQNKSDIKYPEEIKADGISRTIKLSESGKLATLKTTPNSNQDEPNHNLNAGLS</sequence>
<proteinExistence type="predicted"/>